<keyword evidence="3" id="KW-1185">Reference proteome</keyword>
<feature type="region of interest" description="Disordered" evidence="1">
    <location>
        <begin position="26"/>
        <end position="47"/>
    </location>
</feature>
<evidence type="ECO:0000313" key="3">
    <source>
        <dbReference type="Proteomes" id="UP001221898"/>
    </source>
</evidence>
<sequence>MAVTDSLANDHSAGCRLSRAHLDRAESQRTVFNPRPSSSKQITLPTHSPGACTWSSLARLCSPLPTRPNREAAPRPPHRCCPRCHARAPRADTVVVDGGLRPLQIERDRAGLCAGACWPGRVMQPLTEAHTLGQATASQPLEENSTRRGQGTVTASIPQAWV</sequence>
<proteinExistence type="predicted"/>
<accession>A0AAD7WUA0</accession>
<dbReference type="AlphaFoldDB" id="A0AAD7WUA0"/>
<feature type="compositionally biased region" description="Polar residues" evidence="1">
    <location>
        <begin position="28"/>
        <end position="46"/>
    </location>
</feature>
<comment type="caution">
    <text evidence="2">The sequence shown here is derived from an EMBL/GenBank/DDBJ whole genome shotgun (WGS) entry which is preliminary data.</text>
</comment>
<protein>
    <submittedName>
        <fullName evidence="2">Uncharacterized protein</fullName>
    </submittedName>
</protein>
<reference evidence="2" key="1">
    <citation type="journal article" date="2023" name="Science">
        <title>Genome structures resolve the early diversification of teleost fishes.</title>
        <authorList>
            <person name="Parey E."/>
            <person name="Louis A."/>
            <person name="Montfort J."/>
            <person name="Bouchez O."/>
            <person name="Roques C."/>
            <person name="Iampietro C."/>
            <person name="Lluch J."/>
            <person name="Castinel A."/>
            <person name="Donnadieu C."/>
            <person name="Desvignes T."/>
            <person name="Floi Bucao C."/>
            <person name="Jouanno E."/>
            <person name="Wen M."/>
            <person name="Mejri S."/>
            <person name="Dirks R."/>
            <person name="Jansen H."/>
            <person name="Henkel C."/>
            <person name="Chen W.J."/>
            <person name="Zahm M."/>
            <person name="Cabau C."/>
            <person name="Klopp C."/>
            <person name="Thompson A.W."/>
            <person name="Robinson-Rechavi M."/>
            <person name="Braasch I."/>
            <person name="Lecointre G."/>
            <person name="Bobe J."/>
            <person name="Postlethwait J.H."/>
            <person name="Berthelot C."/>
            <person name="Roest Crollius H."/>
            <person name="Guiguen Y."/>
        </authorList>
    </citation>
    <scope>NUCLEOTIDE SEQUENCE</scope>
    <source>
        <strain evidence="2">NC1722</strain>
    </source>
</reference>
<evidence type="ECO:0000313" key="2">
    <source>
        <dbReference type="EMBL" id="KAJ8409736.1"/>
    </source>
</evidence>
<gene>
    <name evidence="2" type="ORF">AAFF_G00217950</name>
</gene>
<organism evidence="2 3">
    <name type="scientific">Aldrovandia affinis</name>
    <dbReference type="NCBI Taxonomy" id="143900"/>
    <lineage>
        <taxon>Eukaryota</taxon>
        <taxon>Metazoa</taxon>
        <taxon>Chordata</taxon>
        <taxon>Craniata</taxon>
        <taxon>Vertebrata</taxon>
        <taxon>Euteleostomi</taxon>
        <taxon>Actinopterygii</taxon>
        <taxon>Neopterygii</taxon>
        <taxon>Teleostei</taxon>
        <taxon>Notacanthiformes</taxon>
        <taxon>Halosauridae</taxon>
        <taxon>Aldrovandia</taxon>
    </lineage>
</organism>
<feature type="region of interest" description="Disordered" evidence="1">
    <location>
        <begin position="137"/>
        <end position="162"/>
    </location>
</feature>
<name>A0AAD7WUA0_9TELE</name>
<dbReference type="EMBL" id="JAINUG010000029">
    <property type="protein sequence ID" value="KAJ8409736.1"/>
    <property type="molecule type" value="Genomic_DNA"/>
</dbReference>
<dbReference type="Proteomes" id="UP001221898">
    <property type="component" value="Unassembled WGS sequence"/>
</dbReference>
<evidence type="ECO:0000256" key="1">
    <source>
        <dbReference type="SAM" id="MobiDB-lite"/>
    </source>
</evidence>